<dbReference type="InterPro" id="IPR050147">
    <property type="entry name" value="Ser/Thr_Dehydratase"/>
</dbReference>
<comment type="cofactor">
    <cofactor evidence="1">
        <name>pyridoxal 5'-phosphate</name>
        <dbReference type="ChEBI" id="CHEBI:597326"/>
    </cofactor>
</comment>
<organism evidence="12 13">
    <name type="scientific">Friedmanniomyces endolithicus</name>
    <dbReference type="NCBI Taxonomy" id="329885"/>
    <lineage>
        <taxon>Eukaryota</taxon>
        <taxon>Fungi</taxon>
        <taxon>Dikarya</taxon>
        <taxon>Ascomycota</taxon>
        <taxon>Pezizomycotina</taxon>
        <taxon>Dothideomycetes</taxon>
        <taxon>Dothideomycetidae</taxon>
        <taxon>Mycosphaerellales</taxon>
        <taxon>Teratosphaeriaceae</taxon>
        <taxon>Friedmanniomyces</taxon>
    </lineage>
</organism>
<dbReference type="FunFam" id="3.40.50.1100:FF:000040">
    <property type="entry name" value="L-serine dehydratase, putative"/>
    <property type="match status" value="1"/>
</dbReference>
<name>A0AAN6KXH3_9PEZI</name>
<proteinExistence type="inferred from homology"/>
<evidence type="ECO:0000259" key="11">
    <source>
        <dbReference type="Pfam" id="PF00291"/>
    </source>
</evidence>
<dbReference type="PANTHER" id="PTHR48078:SF2">
    <property type="entry name" value="CATABOLIC L-SERINE_THREONINE DEHYDRATASE"/>
    <property type="match status" value="1"/>
</dbReference>
<evidence type="ECO:0000256" key="5">
    <source>
        <dbReference type="ARBA" id="ARBA00012093"/>
    </source>
</evidence>
<dbReference type="GO" id="GO:0005737">
    <property type="term" value="C:cytoplasm"/>
    <property type="evidence" value="ECO:0007669"/>
    <property type="project" value="UniProtKB-SubCell"/>
</dbReference>
<evidence type="ECO:0000256" key="8">
    <source>
        <dbReference type="ARBA" id="ARBA00022898"/>
    </source>
</evidence>
<evidence type="ECO:0000256" key="6">
    <source>
        <dbReference type="ARBA" id="ARBA00022432"/>
    </source>
</evidence>
<comment type="catalytic activity">
    <reaction evidence="10">
        <text>L-serine = pyruvate + NH4(+)</text>
        <dbReference type="Rhea" id="RHEA:19169"/>
        <dbReference type="ChEBI" id="CHEBI:15361"/>
        <dbReference type="ChEBI" id="CHEBI:28938"/>
        <dbReference type="ChEBI" id="CHEBI:33384"/>
        <dbReference type="EC" id="4.3.1.17"/>
    </reaction>
</comment>
<evidence type="ECO:0000256" key="4">
    <source>
        <dbReference type="ARBA" id="ARBA00010869"/>
    </source>
</evidence>
<evidence type="ECO:0000256" key="1">
    <source>
        <dbReference type="ARBA" id="ARBA00001933"/>
    </source>
</evidence>
<evidence type="ECO:0000256" key="3">
    <source>
        <dbReference type="ARBA" id="ARBA00004742"/>
    </source>
</evidence>
<keyword evidence="13" id="KW-1185">Reference proteome</keyword>
<dbReference type="Pfam" id="PF00291">
    <property type="entry name" value="PALP"/>
    <property type="match status" value="1"/>
</dbReference>
<dbReference type="AlphaFoldDB" id="A0AAN6KXH3"/>
<dbReference type="Gene3D" id="3.40.50.1100">
    <property type="match status" value="2"/>
</dbReference>
<dbReference type="GO" id="GO:0009097">
    <property type="term" value="P:isoleucine biosynthetic process"/>
    <property type="evidence" value="ECO:0007669"/>
    <property type="project" value="TreeGrafter"/>
</dbReference>
<evidence type="ECO:0000256" key="7">
    <source>
        <dbReference type="ARBA" id="ARBA00022490"/>
    </source>
</evidence>
<keyword evidence="9 12" id="KW-0456">Lyase</keyword>
<comment type="pathway">
    <text evidence="3">Carbohydrate biosynthesis; gluconeogenesis.</text>
</comment>
<reference evidence="12" key="1">
    <citation type="submission" date="2023-06" db="EMBL/GenBank/DDBJ databases">
        <title>Black Yeasts Isolated from many extreme environments.</title>
        <authorList>
            <person name="Coleine C."/>
            <person name="Stajich J.E."/>
            <person name="Selbmann L."/>
        </authorList>
    </citation>
    <scope>NUCLEOTIDE SEQUENCE</scope>
    <source>
        <strain evidence="12">CCFEE 5200</strain>
    </source>
</reference>
<keyword evidence="8" id="KW-0663">Pyridoxal phosphate</keyword>
<comment type="subcellular location">
    <subcellularLocation>
        <location evidence="2">Cytoplasm</location>
    </subcellularLocation>
</comment>
<gene>
    <name evidence="12" type="primary">CHA1_1</name>
    <name evidence="12" type="ORF">LTR91_003202</name>
</gene>
<dbReference type="EMBL" id="JAUJLE010000016">
    <property type="protein sequence ID" value="KAK1008134.1"/>
    <property type="molecule type" value="Genomic_DNA"/>
</dbReference>
<comment type="caution">
    <text evidence="12">The sequence shown here is derived from an EMBL/GenBank/DDBJ whole genome shotgun (WGS) entry which is preliminary data.</text>
</comment>
<evidence type="ECO:0000256" key="10">
    <source>
        <dbReference type="ARBA" id="ARBA00049406"/>
    </source>
</evidence>
<dbReference type="Proteomes" id="UP001175353">
    <property type="component" value="Unassembled WGS sequence"/>
</dbReference>
<dbReference type="GO" id="GO:0006565">
    <property type="term" value="P:L-serine catabolic process"/>
    <property type="evidence" value="ECO:0007669"/>
    <property type="project" value="TreeGrafter"/>
</dbReference>
<dbReference type="EC" id="4.3.1.17" evidence="5"/>
<accession>A0AAN6KXH3</accession>
<dbReference type="GO" id="GO:0006567">
    <property type="term" value="P:L-threonine catabolic process"/>
    <property type="evidence" value="ECO:0007669"/>
    <property type="project" value="TreeGrafter"/>
</dbReference>
<keyword evidence="7" id="KW-0963">Cytoplasm</keyword>
<keyword evidence="6" id="KW-0312">Gluconeogenesis</keyword>
<dbReference type="InterPro" id="IPR001926">
    <property type="entry name" value="TrpB-like_PALP"/>
</dbReference>
<sequence>MAPEDRKPWRETPLIESANLSKAAGILLKLEHLQPSGSFKSRGVGNYCLQALLNRRHENPSEGSTKKKKRLHFYSSSGGNAGLACVHAARSLGWPATVVVPLSTKPMMVERLWAAGAHGVLRRGGTWREADGYLREVVMLEARGKKGGESEREEEEGVYVPPFDHEDVWAGNATLVEEVAAQMGGEGAPDVVVCSVGGGGLFNGIMQGIEGRAGWEKTTVLALETRGADSLAQSLEQGELITLPGITSLATSLGATRVSERTFELASKGLVSGRVRSAVLTDAEAAMGCWRFADDERTLVELACGVNVALCYGGRLEKALGRPVGSEEKVVIVVCGGQNVTTKMVEGWRLEYGDLDRAVTTNGHAESVPSTVTAPNGV</sequence>
<evidence type="ECO:0000256" key="2">
    <source>
        <dbReference type="ARBA" id="ARBA00004496"/>
    </source>
</evidence>
<dbReference type="GO" id="GO:0006094">
    <property type="term" value="P:gluconeogenesis"/>
    <property type="evidence" value="ECO:0007669"/>
    <property type="project" value="UniProtKB-KW"/>
</dbReference>
<dbReference type="SUPFAM" id="SSF53686">
    <property type="entry name" value="Tryptophan synthase beta subunit-like PLP-dependent enzymes"/>
    <property type="match status" value="1"/>
</dbReference>
<comment type="similarity">
    <text evidence="4">Belongs to the serine/threonine dehydratase family.</text>
</comment>
<dbReference type="GO" id="GO:0004794">
    <property type="term" value="F:threonine deaminase activity"/>
    <property type="evidence" value="ECO:0007669"/>
    <property type="project" value="TreeGrafter"/>
</dbReference>
<feature type="domain" description="Tryptophan synthase beta chain-like PALP" evidence="11">
    <location>
        <begin position="9"/>
        <end position="336"/>
    </location>
</feature>
<evidence type="ECO:0000313" key="12">
    <source>
        <dbReference type="EMBL" id="KAK1008134.1"/>
    </source>
</evidence>
<dbReference type="InterPro" id="IPR000634">
    <property type="entry name" value="Ser/Thr_deHydtase_PyrdxlP-BS"/>
</dbReference>
<evidence type="ECO:0000313" key="13">
    <source>
        <dbReference type="Proteomes" id="UP001175353"/>
    </source>
</evidence>
<dbReference type="PANTHER" id="PTHR48078">
    <property type="entry name" value="THREONINE DEHYDRATASE, MITOCHONDRIAL-RELATED"/>
    <property type="match status" value="1"/>
</dbReference>
<dbReference type="PROSITE" id="PS00165">
    <property type="entry name" value="DEHYDRATASE_SER_THR"/>
    <property type="match status" value="1"/>
</dbReference>
<protein>
    <recommendedName>
        <fullName evidence="5">L-serine ammonia-lyase</fullName>
        <ecNumber evidence="5">4.3.1.17</ecNumber>
    </recommendedName>
</protein>
<evidence type="ECO:0000256" key="9">
    <source>
        <dbReference type="ARBA" id="ARBA00023239"/>
    </source>
</evidence>
<dbReference type="GO" id="GO:0003941">
    <property type="term" value="F:L-serine ammonia-lyase activity"/>
    <property type="evidence" value="ECO:0007669"/>
    <property type="project" value="UniProtKB-EC"/>
</dbReference>
<dbReference type="GO" id="GO:0030170">
    <property type="term" value="F:pyridoxal phosphate binding"/>
    <property type="evidence" value="ECO:0007669"/>
    <property type="project" value="InterPro"/>
</dbReference>
<dbReference type="InterPro" id="IPR036052">
    <property type="entry name" value="TrpB-like_PALP_sf"/>
</dbReference>